<gene>
    <name evidence="2" type="ORF">GXM_07564</name>
</gene>
<dbReference type="Pfam" id="PF13006">
    <property type="entry name" value="Nterm_IS4"/>
    <property type="match status" value="1"/>
</dbReference>
<name>A0A5P8WBL2_9NOSO</name>
<sequence>MSFWSRDSMRDVLKNLIDGMSQAWVKVGKYWRVPCKSAITQARQRLGARVMSDLFHRLVRPMATTETLGAFLNGLRIVVIDGTCFDVPDSDENARVFGRRMERG</sequence>
<keyword evidence="3" id="KW-1185">Reference proteome</keyword>
<accession>A0A5P8WBL2</accession>
<proteinExistence type="predicted"/>
<dbReference type="InterPro" id="IPR024473">
    <property type="entry name" value="Transposases_IS4_N"/>
</dbReference>
<protein>
    <submittedName>
        <fullName evidence="2">IS4 family transposase</fullName>
    </submittedName>
</protein>
<feature type="domain" description="Transposase IS4 N-terminal" evidence="1">
    <location>
        <begin position="1"/>
        <end position="55"/>
    </location>
</feature>
<dbReference type="KEGG" id="nsh:GXM_07564"/>
<evidence type="ECO:0000259" key="1">
    <source>
        <dbReference type="Pfam" id="PF13006"/>
    </source>
</evidence>
<organism evidence="2 3">
    <name type="scientific">Nostoc sphaeroides CCNUC1</name>
    <dbReference type="NCBI Taxonomy" id="2653204"/>
    <lineage>
        <taxon>Bacteria</taxon>
        <taxon>Bacillati</taxon>
        <taxon>Cyanobacteriota</taxon>
        <taxon>Cyanophyceae</taxon>
        <taxon>Nostocales</taxon>
        <taxon>Nostocaceae</taxon>
        <taxon>Nostoc</taxon>
    </lineage>
</organism>
<evidence type="ECO:0000313" key="3">
    <source>
        <dbReference type="Proteomes" id="UP000326678"/>
    </source>
</evidence>
<dbReference type="Proteomes" id="UP000326678">
    <property type="component" value="Chromosome Gxm2"/>
</dbReference>
<dbReference type="AlphaFoldDB" id="A0A5P8WBL2"/>
<dbReference type="EMBL" id="CP045227">
    <property type="protein sequence ID" value="QFS50070.1"/>
    <property type="molecule type" value="Genomic_DNA"/>
</dbReference>
<evidence type="ECO:0000313" key="2">
    <source>
        <dbReference type="EMBL" id="QFS50070.1"/>
    </source>
</evidence>
<reference evidence="2 3" key="1">
    <citation type="submission" date="2019-10" db="EMBL/GenBank/DDBJ databases">
        <title>Genomic and transcriptomic insights into the perfect genentic adaptation of a filamentous nitrogen-fixing cyanobacterium to rice fields.</title>
        <authorList>
            <person name="Chen Z."/>
        </authorList>
    </citation>
    <scope>NUCLEOTIDE SEQUENCE [LARGE SCALE GENOMIC DNA]</scope>
    <source>
        <strain evidence="2">CCNUC1</strain>
    </source>
</reference>